<gene>
    <name evidence="2" type="ORF">D0T11_06380</name>
</gene>
<evidence type="ECO:0000313" key="3">
    <source>
        <dbReference type="Proteomes" id="UP000284250"/>
    </source>
</evidence>
<accession>A0A418R2X3</accession>
<dbReference type="AlphaFoldDB" id="A0A418R2X3"/>
<name>A0A418R2X3_9BACT</name>
<comment type="caution">
    <text evidence="2">The sequence shown here is derived from an EMBL/GenBank/DDBJ whole genome shotgun (WGS) entry which is preliminary data.</text>
</comment>
<evidence type="ECO:0000256" key="1">
    <source>
        <dbReference type="SAM" id="MobiDB-lite"/>
    </source>
</evidence>
<dbReference type="RefSeq" id="WP_147374547.1">
    <property type="nucleotide sequence ID" value="NZ_JBHUOI010000019.1"/>
</dbReference>
<sequence length="122" mass="14048">MKTPRKKAALPTPRQKPYLTPPAHLPGSPARYEKRHGFTRRLHNRRVSVITTPSGGYQIHLATVLLPGQADELRRQGYHNTIGDYILRDRVRYSVVTLSAEAFEAAVWGWEQHRGRQQRKRA</sequence>
<dbReference type="OrthoDB" id="885987at2"/>
<feature type="region of interest" description="Disordered" evidence="1">
    <location>
        <begin position="1"/>
        <end position="30"/>
    </location>
</feature>
<dbReference type="Proteomes" id="UP000284250">
    <property type="component" value="Unassembled WGS sequence"/>
</dbReference>
<organism evidence="2 3">
    <name type="scientific">Hymenobacter rubripertinctus</name>
    <dbReference type="NCBI Taxonomy" id="2029981"/>
    <lineage>
        <taxon>Bacteria</taxon>
        <taxon>Pseudomonadati</taxon>
        <taxon>Bacteroidota</taxon>
        <taxon>Cytophagia</taxon>
        <taxon>Cytophagales</taxon>
        <taxon>Hymenobacteraceae</taxon>
        <taxon>Hymenobacter</taxon>
    </lineage>
</organism>
<proteinExistence type="predicted"/>
<evidence type="ECO:0000313" key="2">
    <source>
        <dbReference type="EMBL" id="RIY11782.1"/>
    </source>
</evidence>
<reference evidence="2 3" key="1">
    <citation type="submission" date="2019-01" db="EMBL/GenBank/DDBJ databases">
        <title>Hymenobacter humicola sp. nov., isolated from soils in Antarctica.</title>
        <authorList>
            <person name="Sedlacek I."/>
            <person name="Holochova P."/>
            <person name="Kralova S."/>
            <person name="Pantucek R."/>
            <person name="Stankova E."/>
            <person name="Vrbovska V."/>
            <person name="Kristofova L."/>
            <person name="Svec P."/>
            <person name="Busse H.-J."/>
        </authorList>
    </citation>
    <scope>NUCLEOTIDE SEQUENCE [LARGE SCALE GENOMIC DNA]</scope>
    <source>
        <strain evidence="2 3">CCM 8852</strain>
    </source>
</reference>
<dbReference type="EMBL" id="QYCN01000007">
    <property type="protein sequence ID" value="RIY11782.1"/>
    <property type="molecule type" value="Genomic_DNA"/>
</dbReference>
<keyword evidence="3" id="KW-1185">Reference proteome</keyword>
<protein>
    <submittedName>
        <fullName evidence="2">Uncharacterized protein</fullName>
    </submittedName>
</protein>